<dbReference type="AlphaFoldDB" id="A0A8C4X8L9"/>
<evidence type="ECO:0000313" key="2">
    <source>
        <dbReference type="Proteomes" id="UP000694620"/>
    </source>
</evidence>
<reference evidence="1" key="3">
    <citation type="submission" date="2025-09" db="UniProtKB">
        <authorList>
            <consortium name="Ensembl"/>
        </authorList>
    </citation>
    <scope>IDENTIFICATION</scope>
</reference>
<organism evidence="1 2">
    <name type="scientific">Erpetoichthys calabaricus</name>
    <name type="common">Rope fish</name>
    <name type="synonym">Calamoichthys calabaricus</name>
    <dbReference type="NCBI Taxonomy" id="27687"/>
    <lineage>
        <taxon>Eukaryota</taxon>
        <taxon>Metazoa</taxon>
        <taxon>Chordata</taxon>
        <taxon>Craniata</taxon>
        <taxon>Vertebrata</taxon>
        <taxon>Euteleostomi</taxon>
        <taxon>Actinopterygii</taxon>
        <taxon>Polypteriformes</taxon>
        <taxon>Polypteridae</taxon>
        <taxon>Erpetoichthys</taxon>
    </lineage>
</organism>
<accession>A0A8C4X8L9</accession>
<evidence type="ECO:0000313" key="1">
    <source>
        <dbReference type="Ensembl" id="ENSECRP00000012738.1"/>
    </source>
</evidence>
<keyword evidence="2" id="KW-1185">Reference proteome</keyword>
<sequence length="70" mass="8162">MVLYISESQTSISGLKINLKKILGTFPFILADQLKCLGVITTSKYKDFFQENFVICMEKIKRDTYRTAYR</sequence>
<reference evidence="1" key="1">
    <citation type="submission" date="2021-06" db="EMBL/GenBank/DDBJ databases">
        <authorList>
            <consortium name="Wellcome Sanger Institute Data Sharing"/>
        </authorList>
    </citation>
    <scope>NUCLEOTIDE SEQUENCE [LARGE SCALE GENOMIC DNA]</scope>
</reference>
<name>A0A8C4X8L9_ERPCA</name>
<dbReference type="Proteomes" id="UP000694620">
    <property type="component" value="Chromosome 11"/>
</dbReference>
<protein>
    <submittedName>
        <fullName evidence="1">Uncharacterized protein</fullName>
    </submittedName>
</protein>
<dbReference type="Ensembl" id="ENSECRT00000012955.1">
    <property type="protein sequence ID" value="ENSECRP00000012738.1"/>
    <property type="gene ID" value="ENSECRG00000008504.1"/>
</dbReference>
<proteinExistence type="predicted"/>
<reference evidence="1" key="2">
    <citation type="submission" date="2025-08" db="UniProtKB">
        <authorList>
            <consortium name="Ensembl"/>
        </authorList>
    </citation>
    <scope>IDENTIFICATION</scope>
</reference>